<reference evidence="2 3" key="1">
    <citation type="submission" date="2024-09" db="EMBL/GenBank/DDBJ databases">
        <authorList>
            <person name="Sun Q."/>
            <person name="Mori K."/>
        </authorList>
    </citation>
    <scope>NUCLEOTIDE SEQUENCE [LARGE SCALE GENOMIC DNA]</scope>
    <source>
        <strain evidence="2 3">CCM 7792</strain>
    </source>
</reference>
<evidence type="ECO:0000313" key="3">
    <source>
        <dbReference type="Proteomes" id="UP001589773"/>
    </source>
</evidence>
<sequence>MKKQIIHISVLQSAKVMAVLYLVLSLPMVLLMAVPAMFSGQEFSLAMLILMPVLYTLIGFIFTALGAWVYNIVAARVGGFEFATAEVDKN</sequence>
<keyword evidence="1" id="KW-0812">Transmembrane</keyword>
<gene>
    <name evidence="2" type="ORF">ACFFJK_13655</name>
</gene>
<evidence type="ECO:0000313" key="2">
    <source>
        <dbReference type="EMBL" id="MFC0252939.1"/>
    </source>
</evidence>
<keyword evidence="3" id="KW-1185">Reference proteome</keyword>
<keyword evidence="1" id="KW-0472">Membrane</keyword>
<comment type="caution">
    <text evidence="2">The sequence shown here is derived from an EMBL/GenBank/DDBJ whole genome shotgun (WGS) entry which is preliminary data.</text>
</comment>
<dbReference type="RefSeq" id="WP_379679838.1">
    <property type="nucleotide sequence ID" value="NZ_JBHLWP010000013.1"/>
</dbReference>
<feature type="transmembrane region" description="Helical" evidence="1">
    <location>
        <begin position="44"/>
        <end position="70"/>
    </location>
</feature>
<dbReference type="Proteomes" id="UP001589773">
    <property type="component" value="Unassembled WGS sequence"/>
</dbReference>
<evidence type="ECO:0000256" key="1">
    <source>
        <dbReference type="SAM" id="Phobius"/>
    </source>
</evidence>
<proteinExistence type="predicted"/>
<accession>A0ABV6FHD5</accession>
<name>A0ABV6FHD5_9BURK</name>
<keyword evidence="1" id="KW-1133">Transmembrane helix</keyword>
<organism evidence="2 3">
    <name type="scientific">Massilia consociata</name>
    <dbReference type="NCBI Taxonomy" id="760117"/>
    <lineage>
        <taxon>Bacteria</taxon>
        <taxon>Pseudomonadati</taxon>
        <taxon>Pseudomonadota</taxon>
        <taxon>Betaproteobacteria</taxon>
        <taxon>Burkholderiales</taxon>
        <taxon>Oxalobacteraceae</taxon>
        <taxon>Telluria group</taxon>
        <taxon>Massilia</taxon>
    </lineage>
</organism>
<evidence type="ECO:0008006" key="4">
    <source>
        <dbReference type="Google" id="ProtNLM"/>
    </source>
</evidence>
<feature type="transmembrane region" description="Helical" evidence="1">
    <location>
        <begin position="20"/>
        <end position="38"/>
    </location>
</feature>
<protein>
    <recommendedName>
        <fullName evidence="4">DUF3566 domain-containing protein</fullName>
    </recommendedName>
</protein>
<dbReference type="EMBL" id="JBHLWP010000013">
    <property type="protein sequence ID" value="MFC0252939.1"/>
    <property type="molecule type" value="Genomic_DNA"/>
</dbReference>